<dbReference type="SFLD" id="SFLDG00002">
    <property type="entry name" value="C1.7:_P-type_atpase_like"/>
    <property type="match status" value="1"/>
</dbReference>
<feature type="transmembrane region" description="Helical" evidence="15">
    <location>
        <begin position="1018"/>
        <end position="1042"/>
    </location>
</feature>
<dbReference type="STRING" id="312017.I7LUD8"/>
<comment type="similarity">
    <text evidence="2 15">Belongs to the cation transport ATPase (P-type) (TC 3.A.3) family. Type IV subfamily.</text>
</comment>
<feature type="binding site" evidence="13">
    <location>
        <position position="675"/>
    </location>
    <ligand>
        <name>ATP</name>
        <dbReference type="ChEBI" id="CHEBI:30616"/>
    </ligand>
</feature>
<feature type="transmembrane region" description="Helical" evidence="15">
    <location>
        <begin position="76"/>
        <end position="94"/>
    </location>
</feature>
<feature type="binding site" evidence="13">
    <location>
        <position position="817"/>
    </location>
    <ligand>
        <name>ATP</name>
        <dbReference type="ChEBI" id="CHEBI:30616"/>
    </ligand>
</feature>
<dbReference type="SUPFAM" id="SSF81665">
    <property type="entry name" value="Calcium ATPase, transmembrane domain M"/>
    <property type="match status" value="1"/>
</dbReference>
<dbReference type="InterPro" id="IPR032630">
    <property type="entry name" value="P_typ_ATPase_c"/>
</dbReference>
<evidence type="ECO:0000256" key="3">
    <source>
        <dbReference type="ARBA" id="ARBA00022692"/>
    </source>
</evidence>
<evidence type="ECO:0000256" key="8">
    <source>
        <dbReference type="ARBA" id="ARBA00022967"/>
    </source>
</evidence>
<dbReference type="PANTHER" id="PTHR24092:SF150">
    <property type="entry name" value="PHOSPHOLIPID-TRANSPORTING ATPASE"/>
    <property type="match status" value="1"/>
</dbReference>
<dbReference type="PANTHER" id="PTHR24092">
    <property type="entry name" value="PROBABLE PHOSPHOLIPID-TRANSPORTING ATPASE"/>
    <property type="match status" value="1"/>
</dbReference>
<dbReference type="RefSeq" id="XP_001013108.1">
    <property type="nucleotide sequence ID" value="XM_001013108.3"/>
</dbReference>
<dbReference type="GO" id="GO:0045332">
    <property type="term" value="P:phospholipid translocation"/>
    <property type="evidence" value="ECO:0007669"/>
    <property type="project" value="TreeGrafter"/>
</dbReference>
<feature type="transmembrane region" description="Helical" evidence="15">
    <location>
        <begin position="1054"/>
        <end position="1073"/>
    </location>
</feature>
<dbReference type="GO" id="GO:0000287">
    <property type="term" value="F:magnesium ion binding"/>
    <property type="evidence" value="ECO:0007669"/>
    <property type="project" value="UniProtKB-UniRule"/>
</dbReference>
<dbReference type="FunFam" id="3.40.50.1000:FF:000014">
    <property type="entry name" value="Phospholipid-transporting ATPase"/>
    <property type="match status" value="1"/>
</dbReference>
<evidence type="ECO:0000256" key="13">
    <source>
        <dbReference type="PIRSR" id="PIRSR606539-2"/>
    </source>
</evidence>
<keyword evidence="9 15" id="KW-1133">Transmembrane helix</keyword>
<dbReference type="SUPFAM" id="SSF56784">
    <property type="entry name" value="HAD-like"/>
    <property type="match status" value="1"/>
</dbReference>
<sequence length="1223" mass="140175">MPRKRWQDMPDRTIVSNCPEHVKFCNNSISTTKYTLFTFIPMNLVEQFSKLANVYFLFIGMMQMINEISISNGQPVIYVPLFVVLMISGIKDLFEDMKRNKSDQEENQRLVWTYRNGMWIRVYWQSLLVGEIVKVEKNQLFPADILCMYTTDSKGLCYVETKNLDGETNLKRKISNKSLQQLGEAAILHQKFTFNCEKPNPYLYKFQGNMEITDGYDQQQKISLDYNNFILRGCSLKNTDYVIGLVSYTGRDSKIMMNTVNARSKRSHIEKKMNVFISLVFLLQIVVCLSFALGAAIWFNQNKSSLIFMLGVSSTAEIDNSFGYLLVVQWGAWILIFTNFVPISLIVTLEMVKFMQGIRITQDPNTYSKTYDIQCTVQCSGLNEELGQVEYVFSDKTGTLTSNTMKYKCLTVNGVSYGEQDNMTEQELIDKPNVTNVKFLDKKLFEDMQGKKAMGSEQQQHLFTALKVLSACHTVITEKTSEGIEYNASSPDELALINFAKFCGFEYLGIDEDSVMRIKQENIMHRFKVLNVLDFNSVRKRMSIIVEDSNGKIFLFCKGADSVLQKLLDQKLNEDHIIEQTWINLERYASVGLRTLVLAQKEIQKDEYHLWNEQYQVACCSLKDREEEMERLQKKIEKNLILVGATAIEDQLQDEVSSTIQLMKKAGIKVWVLTGDKVETAVNIGYACSLLNDQLRRILVDGYSLEEVQKSLQAAYKSILNEVENHNQTILQSNRKKSQKNEMIKNFSLDLALILTGDALIHCTENKENNETLMKISEHCKVVLACRVSPKQKQEIVHLVRVAKPESTTLAIGDGANDVNMISAAHVGVGIRGKEGQQAARASDFAVGEFKILKSLLFNHGRESYRKNSTLICYNFYKNMLLVLPQWWYAFISGYSGSSMYDPWIYQLYNMCYTSLPIVVYAIFDQEFSDEYLVENPDLYVQGIKGLLFNQREYWLWIINGSWHAFLSCFISFVGLDGTFQVNGKDFFFQATGTVTFGATVFIGNLKVYIFSNTYNPALLISVFGSIIFYISNHGLASYFYVTSDIFNTFSNTYSSPYFWFCSIIIIGIATIFDSTDRRWEYFSQVLKRQDEKKLALLNEALTYQQNEGLNLEGSKSNSAENKNYQQENRDEIITCVGMLKNGYQTQEPINLKQHKPLYGEEEKVPSSESLSNPPYPNKSAKTVSNHQNSHMNSNYLTSTKPYTGYAFSQIEPITEAQQKYTY</sequence>
<keyword evidence="20" id="KW-1185">Reference proteome</keyword>
<dbReference type="eggNOG" id="KOG0206">
    <property type="taxonomic scope" value="Eukaryota"/>
</dbReference>
<evidence type="ECO:0000256" key="14">
    <source>
        <dbReference type="PIRSR" id="PIRSR606539-3"/>
    </source>
</evidence>
<feature type="binding site" evidence="13">
    <location>
        <position position="594"/>
    </location>
    <ligand>
        <name>ATP</name>
        <dbReference type="ChEBI" id="CHEBI:30616"/>
    </ligand>
</feature>
<comment type="catalytic activity">
    <reaction evidence="11 15">
        <text>ATP + H2O + phospholipidSide 1 = ADP + phosphate + phospholipidSide 2.</text>
        <dbReference type="EC" id="7.6.2.1"/>
    </reaction>
</comment>
<feature type="transmembrane region" description="Helical" evidence="15">
    <location>
        <begin position="871"/>
        <end position="892"/>
    </location>
</feature>
<feature type="transmembrane region" description="Helical" evidence="15">
    <location>
        <begin position="330"/>
        <end position="349"/>
    </location>
</feature>
<dbReference type="InterPro" id="IPR001757">
    <property type="entry name" value="P_typ_ATPase"/>
</dbReference>
<dbReference type="EC" id="7.6.2.1" evidence="15"/>
<evidence type="ECO:0000256" key="1">
    <source>
        <dbReference type="ARBA" id="ARBA00004141"/>
    </source>
</evidence>
<protein>
    <recommendedName>
        <fullName evidence="15">Phospholipid-transporting ATPase</fullName>
        <ecNumber evidence="15">7.6.2.1</ecNumber>
    </recommendedName>
</protein>
<feature type="transmembrane region" description="Helical" evidence="15">
    <location>
        <begin position="275"/>
        <end position="299"/>
    </location>
</feature>
<name>I7LUD8_TETTS</name>
<feature type="binding site" evidence="13">
    <location>
        <position position="787"/>
    </location>
    <ligand>
        <name>ATP</name>
        <dbReference type="ChEBI" id="CHEBI:30616"/>
    </ligand>
</feature>
<feature type="transmembrane region" description="Helical" evidence="15">
    <location>
        <begin position="904"/>
        <end position="924"/>
    </location>
</feature>
<dbReference type="InterPro" id="IPR044492">
    <property type="entry name" value="P_typ_ATPase_HD_dom"/>
</dbReference>
<evidence type="ECO:0000256" key="7">
    <source>
        <dbReference type="ARBA" id="ARBA00022842"/>
    </source>
</evidence>
<comment type="subcellular location">
    <subcellularLocation>
        <location evidence="1 15">Membrane</location>
        <topology evidence="1 15">Multi-pass membrane protein</topology>
    </subcellularLocation>
</comment>
<dbReference type="Gene3D" id="3.40.50.1000">
    <property type="entry name" value="HAD superfamily/HAD-like"/>
    <property type="match status" value="1"/>
</dbReference>
<comment type="cofactor">
    <cofactor evidence="14">
        <name>Mg(2+)</name>
        <dbReference type="ChEBI" id="CHEBI:18420"/>
    </cofactor>
</comment>
<dbReference type="Pfam" id="PF13246">
    <property type="entry name" value="Cation_ATPase"/>
    <property type="match status" value="1"/>
</dbReference>
<evidence type="ECO:0000313" key="20">
    <source>
        <dbReference type="Proteomes" id="UP000009168"/>
    </source>
</evidence>
<gene>
    <name evidence="19" type="ORF">TTHERM_00294760</name>
</gene>
<feature type="binding site" evidence="13">
    <location>
        <position position="676"/>
    </location>
    <ligand>
        <name>ATP</name>
        <dbReference type="ChEBI" id="CHEBI:30616"/>
    </ligand>
</feature>
<dbReference type="GO" id="GO:0140326">
    <property type="term" value="F:ATPase-coupled intramembrane lipid transporter activity"/>
    <property type="evidence" value="ECO:0007669"/>
    <property type="project" value="UniProtKB-EC"/>
</dbReference>
<dbReference type="AlphaFoldDB" id="I7LUD8"/>
<dbReference type="FunCoup" id="I7LUD8">
    <property type="interactions" value="9"/>
</dbReference>
<feature type="binding site" evidence="13">
    <location>
        <position position="793"/>
    </location>
    <ligand>
        <name>ATP</name>
        <dbReference type="ChEBI" id="CHEBI:30616"/>
    </ligand>
</feature>
<dbReference type="Proteomes" id="UP000009168">
    <property type="component" value="Unassembled WGS sequence"/>
</dbReference>
<dbReference type="Gene3D" id="2.70.150.10">
    <property type="entry name" value="Calcium-transporting ATPase, cytoplasmic transduction domain A"/>
    <property type="match status" value="1"/>
</dbReference>
<dbReference type="GeneID" id="7833299"/>
<feature type="binding site" evidence="13">
    <location>
        <position position="535"/>
    </location>
    <ligand>
        <name>ATP</name>
        <dbReference type="ChEBI" id="CHEBI:30616"/>
    </ligand>
</feature>
<keyword evidence="8 15" id="KW-1278">Translocase</keyword>
<dbReference type="Pfam" id="PF16209">
    <property type="entry name" value="PhoLip_ATPase_N"/>
    <property type="match status" value="1"/>
</dbReference>
<feature type="binding site" evidence="14">
    <location>
        <position position="818"/>
    </location>
    <ligand>
        <name>Mg(2+)</name>
        <dbReference type="ChEBI" id="CHEBI:18420"/>
    </ligand>
</feature>
<organism evidence="19 20">
    <name type="scientific">Tetrahymena thermophila (strain SB210)</name>
    <dbReference type="NCBI Taxonomy" id="312017"/>
    <lineage>
        <taxon>Eukaryota</taxon>
        <taxon>Sar</taxon>
        <taxon>Alveolata</taxon>
        <taxon>Ciliophora</taxon>
        <taxon>Intramacronucleata</taxon>
        <taxon>Oligohymenophorea</taxon>
        <taxon>Hymenostomatida</taxon>
        <taxon>Tetrahymenina</taxon>
        <taxon>Tetrahymenidae</taxon>
        <taxon>Tetrahymena</taxon>
    </lineage>
</organism>
<dbReference type="OrthoDB" id="377733at2759"/>
<feature type="transmembrane region" description="Helical" evidence="15">
    <location>
        <begin position="987"/>
        <end position="1006"/>
    </location>
</feature>
<evidence type="ECO:0000256" key="12">
    <source>
        <dbReference type="PIRSR" id="PIRSR606539-1"/>
    </source>
</evidence>
<feature type="binding site" evidence="13">
    <location>
        <position position="493"/>
    </location>
    <ligand>
        <name>ATP</name>
        <dbReference type="ChEBI" id="CHEBI:30616"/>
    </ligand>
</feature>
<dbReference type="PRINTS" id="PR00119">
    <property type="entry name" value="CATATPASE"/>
</dbReference>
<dbReference type="InterPro" id="IPR006539">
    <property type="entry name" value="P-type_ATPase_IV"/>
</dbReference>
<feature type="binding site" evidence="13">
    <location>
        <position position="558"/>
    </location>
    <ligand>
        <name>ATP</name>
        <dbReference type="ChEBI" id="CHEBI:30616"/>
    </ligand>
</feature>
<feature type="compositionally biased region" description="Polar residues" evidence="16">
    <location>
        <begin position="1180"/>
        <end position="1197"/>
    </location>
</feature>
<dbReference type="GO" id="GO:0016887">
    <property type="term" value="F:ATP hydrolysis activity"/>
    <property type="evidence" value="ECO:0007669"/>
    <property type="project" value="InterPro"/>
</dbReference>
<dbReference type="GO" id="GO:0005886">
    <property type="term" value="C:plasma membrane"/>
    <property type="evidence" value="ECO:0007669"/>
    <property type="project" value="TreeGrafter"/>
</dbReference>
<dbReference type="HOGENOM" id="CLU_000846_3_2_1"/>
<keyword evidence="3 15" id="KW-0812">Transmembrane</keyword>
<proteinExistence type="inferred from homology"/>
<dbReference type="InterPro" id="IPR023298">
    <property type="entry name" value="ATPase_P-typ_TM_dom_sf"/>
</dbReference>
<keyword evidence="4 14" id="KW-0479">Metal-binding</keyword>
<feature type="region of interest" description="Disordered" evidence="16">
    <location>
        <begin position="1160"/>
        <end position="1197"/>
    </location>
</feature>
<evidence type="ECO:0000313" key="19">
    <source>
        <dbReference type="EMBL" id="EAR92863.1"/>
    </source>
</evidence>
<feature type="active site" description="4-aspartylphosphate intermediate" evidence="12">
    <location>
        <position position="395"/>
    </location>
</feature>
<feature type="binding site" evidence="14">
    <location>
        <position position="395"/>
    </location>
    <ligand>
        <name>Mg(2+)</name>
        <dbReference type="ChEBI" id="CHEBI:18420"/>
    </ligand>
</feature>
<keyword evidence="5 13" id="KW-0547">Nucleotide-binding</keyword>
<evidence type="ECO:0000256" key="5">
    <source>
        <dbReference type="ARBA" id="ARBA00022741"/>
    </source>
</evidence>
<dbReference type="PROSITE" id="PS00154">
    <property type="entry name" value="ATPASE_E1_E2"/>
    <property type="match status" value="1"/>
</dbReference>
<evidence type="ECO:0000256" key="2">
    <source>
        <dbReference type="ARBA" id="ARBA00008109"/>
    </source>
</evidence>
<dbReference type="InterPro" id="IPR023299">
    <property type="entry name" value="ATPase_P-typ_cyto_dom_N"/>
</dbReference>
<dbReference type="SUPFAM" id="SSF81660">
    <property type="entry name" value="Metal cation-transporting ATPase, ATP-binding domain N"/>
    <property type="match status" value="1"/>
</dbReference>
<feature type="binding site" evidence="13">
    <location>
        <position position="818"/>
    </location>
    <ligand>
        <name>ATP</name>
        <dbReference type="ChEBI" id="CHEBI:30616"/>
    </ligand>
</feature>
<dbReference type="SUPFAM" id="SSF81653">
    <property type="entry name" value="Calcium ATPase, transduction domain A"/>
    <property type="match status" value="1"/>
</dbReference>
<keyword evidence="10 15" id="KW-0472">Membrane</keyword>
<evidence type="ECO:0000256" key="11">
    <source>
        <dbReference type="ARBA" id="ARBA00034036"/>
    </source>
</evidence>
<feature type="domain" description="P-type ATPase N-terminal" evidence="17">
    <location>
        <begin position="21"/>
        <end position="72"/>
    </location>
</feature>
<dbReference type="InterPro" id="IPR023214">
    <property type="entry name" value="HAD_sf"/>
</dbReference>
<evidence type="ECO:0000256" key="6">
    <source>
        <dbReference type="ARBA" id="ARBA00022840"/>
    </source>
</evidence>
<dbReference type="SFLD" id="SFLDS00003">
    <property type="entry name" value="Haloacid_Dehalogenase"/>
    <property type="match status" value="1"/>
</dbReference>
<evidence type="ECO:0000256" key="9">
    <source>
        <dbReference type="ARBA" id="ARBA00022989"/>
    </source>
</evidence>
<feature type="binding site" evidence="14">
    <location>
        <position position="397"/>
    </location>
    <ligand>
        <name>Mg(2+)</name>
        <dbReference type="ChEBI" id="CHEBI:18420"/>
    </ligand>
</feature>
<dbReference type="KEGG" id="tet:TTHERM_00294760"/>
<dbReference type="InterPro" id="IPR036412">
    <property type="entry name" value="HAD-like_sf"/>
</dbReference>
<dbReference type="Pfam" id="PF16212">
    <property type="entry name" value="PhoLip_ATPase_C"/>
    <property type="match status" value="1"/>
</dbReference>
<dbReference type="InterPro" id="IPR018303">
    <property type="entry name" value="ATPase_P-typ_P_site"/>
</dbReference>
<evidence type="ECO:0000259" key="18">
    <source>
        <dbReference type="Pfam" id="PF16212"/>
    </source>
</evidence>
<feature type="binding site" evidence="14">
    <location>
        <position position="814"/>
    </location>
    <ligand>
        <name>Mg(2+)</name>
        <dbReference type="ChEBI" id="CHEBI:18420"/>
    </ligand>
</feature>
<dbReference type="GO" id="GO:0005524">
    <property type="term" value="F:ATP binding"/>
    <property type="evidence" value="ECO:0007669"/>
    <property type="project" value="UniProtKB-UniRule"/>
</dbReference>
<dbReference type="InParanoid" id="I7LUD8"/>
<dbReference type="EMBL" id="GG662740">
    <property type="protein sequence ID" value="EAR92863.1"/>
    <property type="molecule type" value="Genomic_DNA"/>
</dbReference>
<dbReference type="NCBIfam" id="TIGR01652">
    <property type="entry name" value="ATPase-Plipid"/>
    <property type="match status" value="1"/>
</dbReference>
<keyword evidence="7 14" id="KW-0460">Magnesium</keyword>
<dbReference type="Gene3D" id="3.40.1110.10">
    <property type="entry name" value="Calcium-transporting ATPase, cytoplasmic domain N"/>
    <property type="match status" value="1"/>
</dbReference>
<feature type="binding site" evidence="13">
    <location>
        <position position="395"/>
    </location>
    <ligand>
        <name>ATP</name>
        <dbReference type="ChEBI" id="CHEBI:30616"/>
    </ligand>
</feature>
<dbReference type="InterPro" id="IPR032631">
    <property type="entry name" value="P-type_ATPase_N"/>
</dbReference>
<feature type="binding site" evidence="13">
    <location>
        <position position="674"/>
    </location>
    <ligand>
        <name>ATP</name>
        <dbReference type="ChEBI" id="CHEBI:30616"/>
    </ligand>
</feature>
<accession>I7LUD8</accession>
<reference evidence="20" key="1">
    <citation type="journal article" date="2006" name="PLoS Biol.">
        <title>Macronuclear genome sequence of the ciliate Tetrahymena thermophila, a model eukaryote.</title>
        <authorList>
            <person name="Eisen J.A."/>
            <person name="Coyne R.S."/>
            <person name="Wu M."/>
            <person name="Wu D."/>
            <person name="Thiagarajan M."/>
            <person name="Wortman J.R."/>
            <person name="Badger J.H."/>
            <person name="Ren Q."/>
            <person name="Amedeo P."/>
            <person name="Jones K.M."/>
            <person name="Tallon L.J."/>
            <person name="Delcher A.L."/>
            <person name="Salzberg S.L."/>
            <person name="Silva J.C."/>
            <person name="Haas B.J."/>
            <person name="Majoros W.H."/>
            <person name="Farzad M."/>
            <person name="Carlton J.M."/>
            <person name="Smith R.K. Jr."/>
            <person name="Garg J."/>
            <person name="Pearlman R.E."/>
            <person name="Karrer K.M."/>
            <person name="Sun L."/>
            <person name="Manning G."/>
            <person name="Elde N.C."/>
            <person name="Turkewitz A.P."/>
            <person name="Asai D.J."/>
            <person name="Wilkes D.E."/>
            <person name="Wang Y."/>
            <person name="Cai H."/>
            <person name="Collins K."/>
            <person name="Stewart B.A."/>
            <person name="Lee S.R."/>
            <person name="Wilamowska K."/>
            <person name="Weinberg Z."/>
            <person name="Ruzzo W.L."/>
            <person name="Wloga D."/>
            <person name="Gaertig J."/>
            <person name="Frankel J."/>
            <person name="Tsao C.-C."/>
            <person name="Gorovsky M.A."/>
            <person name="Keeling P.J."/>
            <person name="Waller R.F."/>
            <person name="Patron N.J."/>
            <person name="Cherry J.M."/>
            <person name="Stover N.A."/>
            <person name="Krieger C.J."/>
            <person name="del Toro C."/>
            <person name="Ryder H.F."/>
            <person name="Williamson S.C."/>
            <person name="Barbeau R.A."/>
            <person name="Hamilton E.P."/>
            <person name="Orias E."/>
        </authorList>
    </citation>
    <scope>NUCLEOTIDE SEQUENCE [LARGE SCALE GENOMIC DNA]</scope>
    <source>
        <strain evidence="20">SB210</strain>
    </source>
</reference>
<dbReference type="OMA" id="QALRCGR"/>
<feature type="transmembrane region" description="Helical" evidence="15">
    <location>
        <begin position="954"/>
        <end position="975"/>
    </location>
</feature>
<feature type="binding site" evidence="13">
    <location>
        <position position="396"/>
    </location>
    <ligand>
        <name>ATP</name>
        <dbReference type="ChEBI" id="CHEBI:30616"/>
    </ligand>
</feature>
<dbReference type="NCBIfam" id="TIGR01494">
    <property type="entry name" value="ATPase_P-type"/>
    <property type="match status" value="1"/>
</dbReference>
<evidence type="ECO:0000256" key="15">
    <source>
        <dbReference type="RuleBase" id="RU362033"/>
    </source>
</evidence>
<evidence type="ECO:0000256" key="4">
    <source>
        <dbReference type="ARBA" id="ARBA00022723"/>
    </source>
</evidence>
<evidence type="ECO:0000259" key="17">
    <source>
        <dbReference type="Pfam" id="PF16209"/>
    </source>
</evidence>
<evidence type="ECO:0000256" key="16">
    <source>
        <dbReference type="SAM" id="MobiDB-lite"/>
    </source>
</evidence>
<dbReference type="InterPro" id="IPR008250">
    <property type="entry name" value="ATPase_P-typ_transduc_dom_A_sf"/>
</dbReference>
<feature type="binding site" evidence="13">
    <location>
        <position position="397"/>
    </location>
    <ligand>
        <name>ATP</name>
        <dbReference type="ChEBI" id="CHEBI:30616"/>
    </ligand>
</feature>
<keyword evidence="6 13" id="KW-0067">ATP-binding</keyword>
<dbReference type="SFLD" id="SFLDF00027">
    <property type="entry name" value="p-type_atpase"/>
    <property type="match status" value="1"/>
</dbReference>
<evidence type="ECO:0000256" key="10">
    <source>
        <dbReference type="ARBA" id="ARBA00023136"/>
    </source>
</evidence>
<feature type="domain" description="P-type ATPase C-terminal" evidence="18">
    <location>
        <begin position="840"/>
        <end position="1076"/>
    </location>
</feature>